<protein>
    <submittedName>
        <fullName evidence="8">Uncharacterized protein</fullName>
    </submittedName>
</protein>
<evidence type="ECO:0000259" key="7">
    <source>
        <dbReference type="SMART" id="SM01332"/>
    </source>
</evidence>
<name>A0A8T2UAN3_CERRI</name>
<gene>
    <name evidence="8" type="ORF">KP509_08G064300</name>
</gene>
<comment type="similarity">
    <text evidence="1">Belongs to the cyclin family. Cyclin D subfamily.</text>
</comment>
<evidence type="ECO:0000313" key="8">
    <source>
        <dbReference type="EMBL" id="KAH7431748.1"/>
    </source>
</evidence>
<dbReference type="PROSITE" id="PS00292">
    <property type="entry name" value="CYCLINS"/>
    <property type="match status" value="1"/>
</dbReference>
<feature type="domain" description="Cyclin-like" evidence="6">
    <location>
        <begin position="89"/>
        <end position="177"/>
    </location>
</feature>
<dbReference type="Gene3D" id="1.10.472.10">
    <property type="entry name" value="Cyclin-like"/>
    <property type="match status" value="2"/>
</dbReference>
<dbReference type="Proteomes" id="UP000825935">
    <property type="component" value="Chromosome 8"/>
</dbReference>
<evidence type="ECO:0000256" key="5">
    <source>
        <dbReference type="RuleBase" id="RU000383"/>
    </source>
</evidence>
<keyword evidence="4" id="KW-0131">Cell cycle</keyword>
<dbReference type="SMART" id="SM00385">
    <property type="entry name" value="CYCLIN"/>
    <property type="match status" value="1"/>
</dbReference>
<keyword evidence="9" id="KW-1185">Reference proteome</keyword>
<keyword evidence="3 5" id="KW-0195">Cyclin</keyword>
<dbReference type="CDD" id="cd20544">
    <property type="entry name" value="CYCLIN_AtCycD-like_rpt2"/>
    <property type="match status" value="1"/>
</dbReference>
<dbReference type="FunFam" id="1.10.472.10:FF:000060">
    <property type="entry name" value="D6-type cyclin"/>
    <property type="match status" value="1"/>
</dbReference>
<dbReference type="Pfam" id="PF02984">
    <property type="entry name" value="Cyclin_C"/>
    <property type="match status" value="1"/>
</dbReference>
<dbReference type="Pfam" id="PF00134">
    <property type="entry name" value="Cyclin_N"/>
    <property type="match status" value="1"/>
</dbReference>
<dbReference type="InterPro" id="IPR039361">
    <property type="entry name" value="Cyclin"/>
</dbReference>
<dbReference type="OrthoDB" id="62at2759"/>
<dbReference type="SMART" id="SM01332">
    <property type="entry name" value="Cyclin_C"/>
    <property type="match status" value="1"/>
</dbReference>
<feature type="domain" description="Cyclin C-terminal" evidence="7">
    <location>
        <begin position="186"/>
        <end position="299"/>
    </location>
</feature>
<dbReference type="CDD" id="cd20543">
    <property type="entry name" value="CYCLIN_AtCycD-like_rpt1"/>
    <property type="match status" value="1"/>
</dbReference>
<dbReference type="InterPro" id="IPR048258">
    <property type="entry name" value="Cyclins_cyclin-box"/>
</dbReference>
<dbReference type="InterPro" id="IPR013763">
    <property type="entry name" value="Cyclin-like_dom"/>
</dbReference>
<dbReference type="SUPFAM" id="SSF47954">
    <property type="entry name" value="Cyclin-like"/>
    <property type="match status" value="1"/>
</dbReference>
<evidence type="ECO:0000256" key="4">
    <source>
        <dbReference type="ARBA" id="ARBA00023306"/>
    </source>
</evidence>
<dbReference type="GO" id="GO:0051301">
    <property type="term" value="P:cell division"/>
    <property type="evidence" value="ECO:0007669"/>
    <property type="project" value="UniProtKB-KW"/>
</dbReference>
<dbReference type="PANTHER" id="PTHR10177">
    <property type="entry name" value="CYCLINS"/>
    <property type="match status" value="1"/>
</dbReference>
<evidence type="ECO:0000256" key="3">
    <source>
        <dbReference type="ARBA" id="ARBA00023127"/>
    </source>
</evidence>
<reference evidence="8" key="1">
    <citation type="submission" date="2021-08" db="EMBL/GenBank/DDBJ databases">
        <title>WGS assembly of Ceratopteris richardii.</title>
        <authorList>
            <person name="Marchant D.B."/>
            <person name="Chen G."/>
            <person name="Jenkins J."/>
            <person name="Shu S."/>
            <person name="Leebens-Mack J."/>
            <person name="Grimwood J."/>
            <person name="Schmutz J."/>
            <person name="Soltis P."/>
            <person name="Soltis D."/>
            <person name="Chen Z.-H."/>
        </authorList>
    </citation>
    <scope>NUCLEOTIDE SEQUENCE</scope>
    <source>
        <strain evidence="8">Whitten #5841</strain>
        <tissue evidence="8">Leaf</tissue>
    </source>
</reference>
<comment type="caution">
    <text evidence="8">The sequence shown here is derived from an EMBL/GenBank/DDBJ whole genome shotgun (WGS) entry which is preliminary data.</text>
</comment>
<organism evidence="8 9">
    <name type="scientific">Ceratopteris richardii</name>
    <name type="common">Triangle waterfern</name>
    <dbReference type="NCBI Taxonomy" id="49495"/>
    <lineage>
        <taxon>Eukaryota</taxon>
        <taxon>Viridiplantae</taxon>
        <taxon>Streptophyta</taxon>
        <taxon>Embryophyta</taxon>
        <taxon>Tracheophyta</taxon>
        <taxon>Polypodiopsida</taxon>
        <taxon>Polypodiidae</taxon>
        <taxon>Polypodiales</taxon>
        <taxon>Pteridineae</taxon>
        <taxon>Pteridaceae</taxon>
        <taxon>Parkerioideae</taxon>
        <taxon>Ceratopteris</taxon>
    </lineage>
</organism>
<evidence type="ECO:0000313" key="9">
    <source>
        <dbReference type="Proteomes" id="UP000825935"/>
    </source>
</evidence>
<evidence type="ECO:0000259" key="6">
    <source>
        <dbReference type="SMART" id="SM00385"/>
    </source>
</evidence>
<sequence length="347" mass="39696">MDFEHSLLCYEENISSPLASDFTDFTWLSTSPETISHVHSSTPMFFLDEDKLSIPFLLSKQEEYKPDPRYAKDLAANKTLSEARSNAACWMIKAHFSHKFTPTTVAMAMNYLDRYLQKRLDLPWRPWMMELLSVACLSIAAKMEEVEVPALLDLQFEGLSHLFQPKTVQRMELTILSEIGWKLRCVTPFTFIDKAINHLEANRHLKQALILRVSELLLGAISGSDFLRFDYSVLACTTMFFAFEELIPHRSAELKISLLQYVPIDEEKSKECCALMESLVVDPVYTSLSLAACSTKSPLSPKTVLSPYEDCSSLESCEDLHFHLPHIERKPDSLDDCALRVKRRRRG</sequence>
<dbReference type="InterPro" id="IPR006671">
    <property type="entry name" value="Cyclin_N"/>
</dbReference>
<accession>A0A8T2UAN3</accession>
<dbReference type="EMBL" id="CM035413">
    <property type="protein sequence ID" value="KAH7431748.1"/>
    <property type="molecule type" value="Genomic_DNA"/>
</dbReference>
<dbReference type="AlphaFoldDB" id="A0A8T2UAN3"/>
<dbReference type="OMA" id="ISALWCT"/>
<dbReference type="InterPro" id="IPR036915">
    <property type="entry name" value="Cyclin-like_sf"/>
</dbReference>
<evidence type="ECO:0000256" key="1">
    <source>
        <dbReference type="ARBA" id="ARBA00009065"/>
    </source>
</evidence>
<dbReference type="InterPro" id="IPR004367">
    <property type="entry name" value="Cyclin_C-dom"/>
</dbReference>
<proteinExistence type="inferred from homology"/>
<evidence type="ECO:0000256" key="2">
    <source>
        <dbReference type="ARBA" id="ARBA00022618"/>
    </source>
</evidence>
<keyword evidence="2" id="KW-0132">Cell division</keyword>